<dbReference type="InterPro" id="IPR039769">
    <property type="entry name" value="Bud23-like"/>
</dbReference>
<comment type="caution">
    <text evidence="1">The sequence shown here is derived from an EMBL/GenBank/DDBJ whole genome shotgun (WGS) entry which is preliminary data.</text>
</comment>
<accession>A0AAD6WIE3</accession>
<dbReference type="Proteomes" id="UP001164929">
    <property type="component" value="Chromosome 1"/>
</dbReference>
<reference evidence="1 2" key="1">
    <citation type="journal article" date="2023" name="Mol. Ecol. Resour.">
        <title>Chromosome-level genome assembly of a triploid poplar Populus alba 'Berolinensis'.</title>
        <authorList>
            <person name="Chen S."/>
            <person name="Yu Y."/>
            <person name="Wang X."/>
            <person name="Wang S."/>
            <person name="Zhang T."/>
            <person name="Zhou Y."/>
            <person name="He R."/>
            <person name="Meng N."/>
            <person name="Wang Y."/>
            <person name="Liu W."/>
            <person name="Liu Z."/>
            <person name="Liu J."/>
            <person name="Guo Q."/>
            <person name="Huang H."/>
            <person name="Sederoff R.R."/>
            <person name="Wang G."/>
            <person name="Qu G."/>
            <person name="Chen S."/>
        </authorList>
    </citation>
    <scope>NUCLEOTIDE SEQUENCE [LARGE SCALE GENOMIC DNA]</scope>
    <source>
        <strain evidence="1">SC-2020</strain>
    </source>
</reference>
<sequence>MSNRPELLAPPEIFYDDSEARKYTSSSRIIDIQARLSERALELLALPVDGIPRLLLDIGLSLDHYIDAWQEEQEQCFRYILKTLPSVN</sequence>
<dbReference type="InterPro" id="IPR029063">
    <property type="entry name" value="SAM-dependent_MTases_sf"/>
</dbReference>
<evidence type="ECO:0000313" key="1">
    <source>
        <dbReference type="EMBL" id="KAJ7013940.1"/>
    </source>
</evidence>
<keyword evidence="2" id="KW-1185">Reference proteome</keyword>
<dbReference type="EMBL" id="JAQIZT010000001">
    <property type="protein sequence ID" value="KAJ7013940.1"/>
    <property type="molecule type" value="Genomic_DNA"/>
</dbReference>
<dbReference type="Gene3D" id="3.40.50.150">
    <property type="entry name" value="Vaccinia Virus protein VP39"/>
    <property type="match status" value="1"/>
</dbReference>
<proteinExistence type="predicted"/>
<dbReference type="PANTHER" id="PTHR12734">
    <property type="entry name" value="METHYLTRANSFERASE-RELATED"/>
    <property type="match status" value="1"/>
</dbReference>
<evidence type="ECO:0000313" key="2">
    <source>
        <dbReference type="Proteomes" id="UP001164929"/>
    </source>
</evidence>
<dbReference type="PANTHER" id="PTHR12734:SF0">
    <property type="entry name" value="18S RRNA (GUANINE-N(7))-METHYLTRANSFERASE-RELATED"/>
    <property type="match status" value="1"/>
</dbReference>
<name>A0AAD6WIE3_9ROSI</name>
<dbReference type="GO" id="GO:0005730">
    <property type="term" value="C:nucleolus"/>
    <property type="evidence" value="ECO:0007669"/>
    <property type="project" value="TreeGrafter"/>
</dbReference>
<dbReference type="GO" id="GO:0070476">
    <property type="term" value="P:rRNA (guanine-N7)-methylation"/>
    <property type="evidence" value="ECO:0007669"/>
    <property type="project" value="InterPro"/>
</dbReference>
<dbReference type="GO" id="GO:0016435">
    <property type="term" value="F:rRNA (guanine) methyltransferase activity"/>
    <property type="evidence" value="ECO:0007669"/>
    <property type="project" value="InterPro"/>
</dbReference>
<organism evidence="1 2">
    <name type="scientific">Populus alba x Populus x berolinensis</name>
    <dbReference type="NCBI Taxonomy" id="444605"/>
    <lineage>
        <taxon>Eukaryota</taxon>
        <taxon>Viridiplantae</taxon>
        <taxon>Streptophyta</taxon>
        <taxon>Embryophyta</taxon>
        <taxon>Tracheophyta</taxon>
        <taxon>Spermatophyta</taxon>
        <taxon>Magnoliopsida</taxon>
        <taxon>eudicotyledons</taxon>
        <taxon>Gunneridae</taxon>
        <taxon>Pentapetalae</taxon>
        <taxon>rosids</taxon>
        <taxon>fabids</taxon>
        <taxon>Malpighiales</taxon>
        <taxon>Salicaceae</taxon>
        <taxon>Saliceae</taxon>
        <taxon>Populus</taxon>
    </lineage>
</organism>
<protein>
    <submittedName>
        <fullName evidence="1">Uncharacterized protein</fullName>
    </submittedName>
</protein>
<gene>
    <name evidence="1" type="ORF">NC653_003533</name>
</gene>
<dbReference type="AlphaFoldDB" id="A0AAD6WIE3"/>